<dbReference type="InterPro" id="IPR036388">
    <property type="entry name" value="WH-like_DNA-bd_sf"/>
</dbReference>
<keyword evidence="2" id="KW-0804">Transcription</keyword>
<dbReference type="SUPFAM" id="SSF46785">
    <property type="entry name" value="Winged helix' DNA-binding domain"/>
    <property type="match status" value="1"/>
</dbReference>
<name>A0A0W7TLW1_9FIRM</name>
<dbReference type="PROSITE" id="PS51000">
    <property type="entry name" value="HTH_DEOR_2"/>
    <property type="match status" value="1"/>
</dbReference>
<evidence type="ECO:0000313" key="5">
    <source>
        <dbReference type="Proteomes" id="UP000053433"/>
    </source>
</evidence>
<evidence type="ECO:0000259" key="3">
    <source>
        <dbReference type="PROSITE" id="PS51000"/>
    </source>
</evidence>
<sequence>MGANERRRAILEVLCQRKQDTMKNLANEFHVSLRTICYDIDELARNYPIVTTRGKYKGGVKIADGYRLDRKYLNPKQQHLLKRLSKTLSGEDRNIMESILRDFTLKEASEAAPGC</sequence>
<reference evidence="4 5" key="1">
    <citation type="submission" date="2015-10" db="EMBL/GenBank/DDBJ databases">
        <title>A novel member of the family Ruminococcaceae isolated from human faeces.</title>
        <authorList>
            <person name="Shkoporov A.N."/>
            <person name="Chaplin A.V."/>
            <person name="Motuzova O.V."/>
            <person name="Kafarskaia L.I."/>
            <person name="Efimov B.A."/>
        </authorList>
    </citation>
    <scope>NUCLEOTIDE SEQUENCE [LARGE SCALE GENOMIC DNA]</scope>
    <source>
        <strain evidence="4 5">668</strain>
    </source>
</reference>
<dbReference type="RefSeq" id="WP_058723938.1">
    <property type="nucleotide sequence ID" value="NZ_DBGEBT010000013.1"/>
</dbReference>
<dbReference type="GO" id="GO:0003700">
    <property type="term" value="F:DNA-binding transcription factor activity"/>
    <property type="evidence" value="ECO:0007669"/>
    <property type="project" value="InterPro"/>
</dbReference>
<dbReference type="Gene3D" id="1.10.10.10">
    <property type="entry name" value="Winged helix-like DNA-binding domain superfamily/Winged helix DNA-binding domain"/>
    <property type="match status" value="1"/>
</dbReference>
<feature type="domain" description="HTH deoR-type" evidence="3">
    <location>
        <begin position="3"/>
        <end position="62"/>
    </location>
</feature>
<keyword evidence="1" id="KW-0805">Transcription regulation</keyword>
<proteinExistence type="predicted"/>
<dbReference type="Pfam" id="PF08279">
    <property type="entry name" value="HTH_11"/>
    <property type="match status" value="1"/>
</dbReference>
<evidence type="ECO:0000313" key="4">
    <source>
        <dbReference type="EMBL" id="KUE74757.1"/>
    </source>
</evidence>
<gene>
    <name evidence="4" type="ORF">ASJ35_17505</name>
</gene>
<dbReference type="InterPro" id="IPR001034">
    <property type="entry name" value="DeoR_HTH"/>
</dbReference>
<evidence type="ECO:0000256" key="2">
    <source>
        <dbReference type="ARBA" id="ARBA00023163"/>
    </source>
</evidence>
<accession>A0A0W7TLW1</accession>
<dbReference type="EMBL" id="LMUA01000044">
    <property type="protein sequence ID" value="KUE74757.1"/>
    <property type="molecule type" value="Genomic_DNA"/>
</dbReference>
<protein>
    <recommendedName>
        <fullName evidence="3">HTH deoR-type domain-containing protein</fullName>
    </recommendedName>
</protein>
<dbReference type="InterPro" id="IPR036390">
    <property type="entry name" value="WH_DNA-bd_sf"/>
</dbReference>
<comment type="caution">
    <text evidence="4">The sequence shown here is derived from an EMBL/GenBank/DDBJ whole genome shotgun (WGS) entry which is preliminary data.</text>
</comment>
<evidence type="ECO:0000256" key="1">
    <source>
        <dbReference type="ARBA" id="ARBA00023015"/>
    </source>
</evidence>
<dbReference type="AlphaFoldDB" id="A0A0W7TLW1"/>
<dbReference type="Proteomes" id="UP000053433">
    <property type="component" value="Unassembled WGS sequence"/>
</dbReference>
<dbReference type="InterPro" id="IPR013196">
    <property type="entry name" value="HTH_11"/>
</dbReference>
<organism evidence="4 5">
    <name type="scientific">Ruthenibacterium lactatiformans</name>
    <dbReference type="NCBI Taxonomy" id="1550024"/>
    <lineage>
        <taxon>Bacteria</taxon>
        <taxon>Bacillati</taxon>
        <taxon>Bacillota</taxon>
        <taxon>Clostridia</taxon>
        <taxon>Eubacteriales</taxon>
        <taxon>Oscillospiraceae</taxon>
        <taxon>Ruthenibacterium</taxon>
    </lineage>
</organism>